<evidence type="ECO:0000259" key="1">
    <source>
        <dbReference type="Pfam" id="PF14021"/>
    </source>
</evidence>
<dbReference type="AlphaFoldDB" id="Q97HI2"/>
<evidence type="ECO:0000313" key="3">
    <source>
        <dbReference type="Proteomes" id="UP000000814"/>
    </source>
</evidence>
<reference evidence="2 3" key="1">
    <citation type="journal article" date="2001" name="J. Bacteriol.">
        <title>Genome sequence and comparative analysis of the solvent-producing bacterium Clostridium acetobutylicum.</title>
        <authorList>
            <person name="Nolling J."/>
            <person name="Breton G."/>
            <person name="Omelchenko M.V."/>
            <person name="Makarova K.S."/>
            <person name="Zeng Q."/>
            <person name="Gibson R."/>
            <person name="Lee H.M."/>
            <person name="Dubois J."/>
            <person name="Qiu D."/>
            <person name="Hitti J."/>
            <person name="Wolf Y.I."/>
            <person name="Tatusov R.L."/>
            <person name="Sabathe F."/>
            <person name="Doucette-Stamm L."/>
            <person name="Soucaille P."/>
            <person name="Daly M.J."/>
            <person name="Bennett G.N."/>
            <person name="Koonin E.V."/>
            <person name="Smith D.R."/>
        </authorList>
    </citation>
    <scope>NUCLEOTIDE SEQUENCE [LARGE SCALE GENOMIC DNA]</scope>
    <source>
        <strain evidence="3">ATCC 824 / DSM 792 / JCM 1419 / LMG 5710 / VKM B-1787</strain>
    </source>
</reference>
<proteinExistence type="predicted"/>
<accession>Q97HI2</accession>
<dbReference type="EMBL" id="AE001437">
    <property type="protein sequence ID" value="AAK79988.1"/>
    <property type="molecule type" value="Genomic_DNA"/>
</dbReference>
<feature type="domain" description="TNT" evidence="1">
    <location>
        <begin position="3"/>
        <end position="43"/>
    </location>
</feature>
<dbReference type="HOGENOM" id="CLU_3023792_0_0_9"/>
<dbReference type="PIR" id="A97150">
    <property type="entry name" value="A97150"/>
</dbReference>
<dbReference type="Proteomes" id="UP000000814">
    <property type="component" value="Chromosome"/>
</dbReference>
<gene>
    <name evidence="2" type="ordered locus">CA_C2029</name>
</gene>
<dbReference type="STRING" id="272562.CA_C2029"/>
<dbReference type="RefSeq" id="WP_010965329.1">
    <property type="nucleotide sequence ID" value="NC_003030.1"/>
</dbReference>
<dbReference type="GeneID" id="44998514"/>
<dbReference type="KEGG" id="cac:CA_C2029"/>
<dbReference type="GO" id="GO:0050135">
    <property type="term" value="F:NADP+ nucleosidase activity"/>
    <property type="evidence" value="ECO:0007669"/>
    <property type="project" value="InterPro"/>
</dbReference>
<protein>
    <recommendedName>
        <fullName evidence="1">TNT domain-containing protein</fullName>
    </recommendedName>
</protein>
<keyword evidence="3" id="KW-1185">Reference proteome</keyword>
<dbReference type="InterPro" id="IPR025331">
    <property type="entry name" value="TNT"/>
</dbReference>
<evidence type="ECO:0000313" key="2">
    <source>
        <dbReference type="EMBL" id="AAK79988.1"/>
    </source>
</evidence>
<sequence>MKDKPYERYEILRNFDCKVGDIAPWFDQKGMGTQYFANYKIKDIDGNYVDATEVK</sequence>
<dbReference type="Pfam" id="PF14021">
    <property type="entry name" value="TNT"/>
    <property type="match status" value="1"/>
</dbReference>
<organism evidence="2 3">
    <name type="scientific">Clostridium acetobutylicum (strain ATCC 824 / DSM 792 / JCM 1419 / IAM 19013 / LMG 5710 / NBRC 13948 / NRRL B-527 / VKM B-1787 / 2291 / W)</name>
    <dbReference type="NCBI Taxonomy" id="272562"/>
    <lineage>
        <taxon>Bacteria</taxon>
        <taxon>Bacillati</taxon>
        <taxon>Bacillota</taxon>
        <taxon>Clostridia</taxon>
        <taxon>Eubacteriales</taxon>
        <taxon>Clostridiaceae</taxon>
        <taxon>Clostridium</taxon>
    </lineage>
</organism>
<dbReference type="PATRIC" id="fig|272562.8.peg.2234"/>
<dbReference type="OrthoDB" id="6636741at2"/>
<name>Q97HI2_CLOAB</name>